<accession>A0ABN0VZS8</accession>
<evidence type="ECO:0000313" key="2">
    <source>
        <dbReference type="EMBL" id="GAA0321446.1"/>
    </source>
</evidence>
<proteinExistence type="predicted"/>
<reference evidence="2 3" key="1">
    <citation type="journal article" date="2019" name="Int. J. Syst. Evol. Microbiol.">
        <title>The Global Catalogue of Microorganisms (GCM) 10K type strain sequencing project: providing services to taxonomists for standard genome sequencing and annotation.</title>
        <authorList>
            <consortium name="The Broad Institute Genomics Platform"/>
            <consortium name="The Broad Institute Genome Sequencing Center for Infectious Disease"/>
            <person name="Wu L."/>
            <person name="Ma J."/>
        </authorList>
    </citation>
    <scope>NUCLEOTIDE SEQUENCE [LARGE SCALE GENOMIC DNA]</scope>
    <source>
        <strain evidence="2 3">JCM 9731</strain>
    </source>
</reference>
<evidence type="ECO:0000256" key="1">
    <source>
        <dbReference type="SAM" id="MobiDB-lite"/>
    </source>
</evidence>
<keyword evidence="3" id="KW-1185">Reference proteome</keyword>
<sequence length="45" mass="5000">MADWNEQAAPNNNLTPDVYKNAKRKSRPDQKSKNQSKANRVGGGD</sequence>
<organism evidence="2 3">
    <name type="scientific">Bacillus carboniphilus</name>
    <dbReference type="NCBI Taxonomy" id="86663"/>
    <lineage>
        <taxon>Bacteria</taxon>
        <taxon>Bacillati</taxon>
        <taxon>Bacillota</taxon>
        <taxon>Bacilli</taxon>
        <taxon>Bacillales</taxon>
        <taxon>Bacillaceae</taxon>
        <taxon>Bacillus</taxon>
    </lineage>
</organism>
<protein>
    <submittedName>
        <fullName evidence="2">Uncharacterized protein</fullName>
    </submittedName>
</protein>
<dbReference type="RefSeq" id="WP_343796907.1">
    <property type="nucleotide sequence ID" value="NZ_BAAADJ010000010.1"/>
</dbReference>
<dbReference type="Proteomes" id="UP001500782">
    <property type="component" value="Unassembled WGS sequence"/>
</dbReference>
<comment type="caution">
    <text evidence="2">The sequence shown here is derived from an EMBL/GenBank/DDBJ whole genome shotgun (WGS) entry which is preliminary data.</text>
</comment>
<name>A0ABN0VZS8_9BACI</name>
<dbReference type="EMBL" id="BAAADJ010000010">
    <property type="protein sequence ID" value="GAA0321446.1"/>
    <property type="molecule type" value="Genomic_DNA"/>
</dbReference>
<gene>
    <name evidence="2" type="ORF">GCM10008967_09950</name>
</gene>
<feature type="region of interest" description="Disordered" evidence="1">
    <location>
        <begin position="1"/>
        <end position="45"/>
    </location>
</feature>
<evidence type="ECO:0000313" key="3">
    <source>
        <dbReference type="Proteomes" id="UP001500782"/>
    </source>
</evidence>